<feature type="transmembrane region" description="Helical" evidence="6">
    <location>
        <begin position="253"/>
        <end position="272"/>
    </location>
</feature>
<protein>
    <recommendedName>
        <fullName evidence="9">DASS family sodium-coupled anion symporter</fullName>
    </recommendedName>
</protein>
<evidence type="ECO:0000256" key="4">
    <source>
        <dbReference type="ARBA" id="ARBA00022989"/>
    </source>
</evidence>
<dbReference type="GO" id="GO:0022857">
    <property type="term" value="F:transmembrane transporter activity"/>
    <property type="evidence" value="ECO:0007669"/>
    <property type="project" value="InterPro"/>
</dbReference>
<evidence type="ECO:0000256" key="1">
    <source>
        <dbReference type="ARBA" id="ARBA00004141"/>
    </source>
</evidence>
<name>A8RRP4_ENTBW</name>
<dbReference type="HOGENOM" id="CLU_005170_0_1_9"/>
<dbReference type="PIRSF" id="PIRSF002457">
    <property type="entry name" value="DASS"/>
    <property type="match status" value="1"/>
</dbReference>
<feature type="transmembrane region" description="Helical" evidence="6">
    <location>
        <begin position="221"/>
        <end position="241"/>
    </location>
</feature>
<dbReference type="InterPro" id="IPR030676">
    <property type="entry name" value="CitT-rel"/>
</dbReference>
<keyword evidence="5 6" id="KW-0472">Membrane</keyword>
<reference evidence="7 8" key="2">
    <citation type="submission" date="2007-09" db="EMBL/GenBank/DDBJ databases">
        <title>Draft genome sequence of Clostridium bolteae (ATCC BAA-613).</title>
        <authorList>
            <person name="Sudarsanam P."/>
            <person name="Ley R."/>
            <person name="Guruge J."/>
            <person name="Turnbaugh P.J."/>
            <person name="Mahowald M."/>
            <person name="Liep D."/>
            <person name="Gordon J."/>
        </authorList>
    </citation>
    <scope>NUCLEOTIDE SEQUENCE [LARGE SCALE GENOMIC DNA]</scope>
    <source>
        <strain evidence="8">ATCC BAA-613 / DSM 15670 / CCUG 46953 / JCM 12243 / WAL 16351</strain>
    </source>
</reference>
<keyword evidence="4 6" id="KW-1133">Transmembrane helix</keyword>
<reference evidence="7 8" key="1">
    <citation type="submission" date="2007-08" db="EMBL/GenBank/DDBJ databases">
        <authorList>
            <person name="Fulton L."/>
            <person name="Clifton S."/>
            <person name="Fulton B."/>
            <person name="Xu J."/>
            <person name="Minx P."/>
            <person name="Pepin K.H."/>
            <person name="Johnson M."/>
            <person name="Thiruvilangam P."/>
            <person name="Bhonagiri V."/>
            <person name="Nash W.E."/>
            <person name="Mardis E.R."/>
            <person name="Wilson R.K."/>
        </authorList>
    </citation>
    <scope>NUCLEOTIDE SEQUENCE [LARGE SCALE GENOMIC DNA]</scope>
    <source>
        <strain evidence="8">ATCC BAA-613 / DSM 15670 / CCUG 46953 / JCM 12243 / WAL 16351</strain>
    </source>
</reference>
<evidence type="ECO:0000313" key="8">
    <source>
        <dbReference type="Proteomes" id="UP000005396"/>
    </source>
</evidence>
<feature type="transmembrane region" description="Helical" evidence="6">
    <location>
        <begin position="401"/>
        <end position="421"/>
    </location>
</feature>
<evidence type="ECO:0000256" key="2">
    <source>
        <dbReference type="ARBA" id="ARBA00007349"/>
    </source>
</evidence>
<dbReference type="GO" id="GO:0005886">
    <property type="term" value="C:plasma membrane"/>
    <property type="evidence" value="ECO:0007669"/>
    <property type="project" value="TreeGrafter"/>
</dbReference>
<feature type="transmembrane region" description="Helical" evidence="6">
    <location>
        <begin position="365"/>
        <end position="389"/>
    </location>
</feature>
<dbReference type="EMBL" id="ABCC02000028">
    <property type="protein sequence ID" value="EDP16721.1"/>
    <property type="molecule type" value="Genomic_DNA"/>
</dbReference>
<evidence type="ECO:0000256" key="5">
    <source>
        <dbReference type="ARBA" id="ARBA00023136"/>
    </source>
</evidence>
<dbReference type="Proteomes" id="UP000005396">
    <property type="component" value="Unassembled WGS sequence"/>
</dbReference>
<evidence type="ECO:0008006" key="9">
    <source>
        <dbReference type="Google" id="ProtNLM"/>
    </source>
</evidence>
<feature type="transmembrane region" description="Helical" evidence="6">
    <location>
        <begin position="333"/>
        <end position="353"/>
    </location>
</feature>
<feature type="transmembrane region" description="Helical" evidence="6">
    <location>
        <begin position="114"/>
        <end position="135"/>
    </location>
</feature>
<dbReference type="PANTHER" id="PTHR10283">
    <property type="entry name" value="SOLUTE CARRIER FAMILY 13 MEMBER"/>
    <property type="match status" value="1"/>
</dbReference>
<evidence type="ECO:0000256" key="3">
    <source>
        <dbReference type="ARBA" id="ARBA00022692"/>
    </source>
</evidence>
<proteinExistence type="inferred from homology"/>
<sequence>MVTSKQYKIKQSTGDGTKRRVGILSSVPAKVKKQKSPFEMRMAYFGLPAALVALTLIWTMRTPAGLSYSGKMAMGIFAFALILWVSNGIPNYVTSLIVIFLLPAAGAWTEKATLGVFGYEVIWLMIAAFVIASGMEKSGLAKRLALFLVTRFGKSVNTVLIVLMVTNFLIAFVVPSTTARAVMLLPIVMMIMEVFEVGNTTPQDRNFGKLMALQGIQANNLSTGAIVTATSSQILAISFIKDLTGTEISWMKWFIASAPVAIITLAASFLIGKMLFKTGNRSASAEKMTALEEEYKGLGKMNGVEVRALIIFLITIFLWATDEYHGAMFGFDISLVVVAIVSAAIFLMPHVGILTWKEAKIPWDLMIFSCGAYAGGLALDDTGVATWVLNSVFDKLGVEHMSFMVLYAVIIFIASFSHFVFTSKTVRTIILIPTIISIAQVAGFNPVALALPASFMICDTITLPPHSKVNLTYYSTGKFTVLEEMTYGVLTLLAKWGIMVAASFTWFKMIGIM</sequence>
<dbReference type="Pfam" id="PF00939">
    <property type="entry name" value="Na_sulph_symp"/>
    <property type="match status" value="1"/>
</dbReference>
<dbReference type="AlphaFoldDB" id="A8RRP4"/>
<feature type="transmembrane region" description="Helical" evidence="6">
    <location>
        <begin position="428"/>
        <end position="447"/>
    </location>
</feature>
<evidence type="ECO:0000256" key="6">
    <source>
        <dbReference type="SAM" id="Phobius"/>
    </source>
</evidence>
<evidence type="ECO:0000313" key="7">
    <source>
        <dbReference type="EMBL" id="EDP16721.1"/>
    </source>
</evidence>
<dbReference type="PaxDb" id="411902-CLOBOL_03055"/>
<keyword evidence="3 6" id="KW-0812">Transmembrane</keyword>
<feature type="transmembrane region" description="Helical" evidence="6">
    <location>
        <begin position="156"/>
        <end position="175"/>
    </location>
</feature>
<gene>
    <name evidence="7" type="ORF">CLOBOL_03055</name>
</gene>
<comment type="similarity">
    <text evidence="2">Belongs to the SLC13A/DASS transporter (TC 2.A.47) family. DIT1 subfamily.</text>
</comment>
<feature type="transmembrane region" description="Helical" evidence="6">
    <location>
        <begin position="304"/>
        <end position="321"/>
    </location>
</feature>
<feature type="transmembrane region" description="Helical" evidence="6">
    <location>
        <begin position="485"/>
        <end position="507"/>
    </location>
</feature>
<feature type="transmembrane region" description="Helical" evidence="6">
    <location>
        <begin position="42"/>
        <end position="60"/>
    </location>
</feature>
<dbReference type="InterPro" id="IPR001898">
    <property type="entry name" value="SLC13A/DASS"/>
</dbReference>
<organism evidence="7 8">
    <name type="scientific">Enterocloster bolteae (strain ATCC BAA-613 / DSM 15670 / CCUG 46953 / JCM 12243 / WAL 16351)</name>
    <name type="common">Clostridium bolteae</name>
    <dbReference type="NCBI Taxonomy" id="411902"/>
    <lineage>
        <taxon>Bacteria</taxon>
        <taxon>Bacillati</taxon>
        <taxon>Bacillota</taxon>
        <taxon>Clostridia</taxon>
        <taxon>Lachnospirales</taxon>
        <taxon>Lachnospiraceae</taxon>
        <taxon>Enterocloster</taxon>
    </lineage>
</organism>
<comment type="caution">
    <text evidence="7">The sequence shown here is derived from an EMBL/GenBank/DDBJ whole genome shotgun (WGS) entry which is preliminary data.</text>
</comment>
<accession>A8RRP4</accession>
<dbReference type="NCBIfam" id="TIGR00785">
    <property type="entry name" value="dass"/>
    <property type="match status" value="1"/>
</dbReference>
<comment type="subcellular location">
    <subcellularLocation>
        <location evidence="1">Membrane</location>
        <topology evidence="1">Multi-pass membrane protein</topology>
    </subcellularLocation>
</comment>
<dbReference type="eggNOG" id="COG0471">
    <property type="taxonomic scope" value="Bacteria"/>
</dbReference>